<feature type="region of interest" description="Disordered" evidence="1">
    <location>
        <begin position="443"/>
        <end position="481"/>
    </location>
</feature>
<reference evidence="2" key="1">
    <citation type="submission" date="2015-02" db="EMBL/GenBank/DDBJ databases">
        <title>A novel member of the family Ruminococcaceae isolated from human feces.</title>
        <authorList>
            <person name="Shkoporov A.N."/>
            <person name="Chaplin A.V."/>
            <person name="Motuzova O.V."/>
            <person name="Kafarskaia L.I."/>
            <person name="Khokhlova E.V."/>
            <person name="Efimov B.A."/>
        </authorList>
    </citation>
    <scope>NUCLEOTIDE SEQUENCE [LARGE SCALE GENOMIC DNA]</scope>
    <source>
        <strain evidence="2">585-1</strain>
    </source>
</reference>
<dbReference type="EMBL" id="JXXK01000008">
    <property type="protein sequence ID" value="KJF40230.1"/>
    <property type="molecule type" value="Genomic_DNA"/>
</dbReference>
<evidence type="ECO:0000313" key="3">
    <source>
        <dbReference type="Proteomes" id="UP000032483"/>
    </source>
</evidence>
<dbReference type="AlphaFoldDB" id="A0A0D8IZV9"/>
<comment type="caution">
    <text evidence="2">The sequence shown here is derived from an EMBL/GenBank/DDBJ whole genome shotgun (WGS) entry which is preliminary data.</text>
</comment>
<accession>A0A0D8IZV9</accession>
<sequence length="481" mass="54796">MDMNKLWRTNFRALEKLIWRDLNNNPKSQTFYKYTKDNIVEYLKDPQKNEKQLRNAVIYMYGASSHFRRLIQYFVGLSDLSYFILPCGIDASSAKGDLRKKFLKASDYVSKFDIKRQCKDILTVCLREDVYYCTAREIGNKITFQQLPSDYCKISSMSDNVCNVTFDFSYFDADQALIDYYSPEFSTKYAAYQKDRTQRYQDLEPPFSFAIKCNTEILNYAMPPFAGVLRNLYDISDYEDLKLTKTELENYALLVMKLGIDKDGNWLMDYQKAVEFWQNLDQVMPEEIGSVLSPMDIEKISFDRAGGTNDTDKVSDSENHLWSAAGVSSLLFNNTKASSAALLLSIKSDQAITFSIVQSIELALNRIFQNQAVGKSFRISFLDISPYNRQEMAKQYLDAARYGFPTISMYCASIGMLPCEVESLAFLESDALSLHDKLIPLQSSNTMSSSSSGRPTNQSKGEGLDDSGEQTADSDQNASRI</sequence>
<feature type="compositionally biased region" description="Low complexity" evidence="1">
    <location>
        <begin position="443"/>
        <end position="452"/>
    </location>
</feature>
<name>A0A0D8IZV9_9FIRM</name>
<keyword evidence="3" id="KW-1185">Reference proteome</keyword>
<protein>
    <recommendedName>
        <fullName evidence="4">Phage portal protein</fullName>
    </recommendedName>
</protein>
<gene>
    <name evidence="2" type="ORF">TQ39_07475</name>
</gene>
<organism evidence="2 3">
    <name type="scientific">Ruthenibacterium lactatiformans</name>
    <dbReference type="NCBI Taxonomy" id="1550024"/>
    <lineage>
        <taxon>Bacteria</taxon>
        <taxon>Bacillati</taxon>
        <taxon>Bacillota</taxon>
        <taxon>Clostridia</taxon>
        <taxon>Eubacteriales</taxon>
        <taxon>Oscillospiraceae</taxon>
        <taxon>Ruthenibacterium</taxon>
    </lineage>
</organism>
<evidence type="ECO:0000256" key="1">
    <source>
        <dbReference type="SAM" id="MobiDB-lite"/>
    </source>
</evidence>
<proteinExistence type="predicted"/>
<evidence type="ECO:0000313" key="2">
    <source>
        <dbReference type="EMBL" id="KJF40230.1"/>
    </source>
</evidence>
<dbReference type="Proteomes" id="UP000032483">
    <property type="component" value="Unassembled WGS sequence"/>
</dbReference>
<feature type="compositionally biased region" description="Polar residues" evidence="1">
    <location>
        <begin position="469"/>
        <end position="481"/>
    </location>
</feature>
<evidence type="ECO:0008006" key="4">
    <source>
        <dbReference type="Google" id="ProtNLM"/>
    </source>
</evidence>